<evidence type="ECO:0000256" key="1">
    <source>
        <dbReference type="SAM" id="Phobius"/>
    </source>
</evidence>
<accession>A0A479ZYD2</accession>
<keyword evidence="1" id="KW-0472">Membrane</keyword>
<proteinExistence type="predicted"/>
<dbReference type="Proteomes" id="UP000300142">
    <property type="component" value="Unassembled WGS sequence"/>
</dbReference>
<dbReference type="SUPFAM" id="SSF53300">
    <property type="entry name" value="vWA-like"/>
    <property type="match status" value="1"/>
</dbReference>
<evidence type="ECO:0000259" key="2">
    <source>
        <dbReference type="PROSITE" id="PS50234"/>
    </source>
</evidence>
<keyword evidence="1" id="KW-0812">Transmembrane</keyword>
<keyword evidence="4" id="KW-1185">Reference proteome</keyword>
<name>A0A479ZYD2_9CYAN</name>
<dbReference type="InterPro" id="IPR036465">
    <property type="entry name" value="vWFA_dom_sf"/>
</dbReference>
<dbReference type="AlphaFoldDB" id="A0A479ZYD2"/>
<feature type="domain" description="VWFA" evidence="2">
    <location>
        <begin position="116"/>
        <end position="337"/>
    </location>
</feature>
<dbReference type="CDD" id="cd00198">
    <property type="entry name" value="vWFA"/>
    <property type="match status" value="1"/>
</dbReference>
<keyword evidence="1" id="KW-1133">Transmembrane helix</keyword>
<evidence type="ECO:0000313" key="3">
    <source>
        <dbReference type="EMBL" id="GCL36606.1"/>
    </source>
</evidence>
<dbReference type="PROSITE" id="PS50234">
    <property type="entry name" value="VWFA"/>
    <property type="match status" value="1"/>
</dbReference>
<dbReference type="Gene3D" id="3.40.50.410">
    <property type="entry name" value="von Willebrand factor, type A domain"/>
    <property type="match status" value="1"/>
</dbReference>
<gene>
    <name evidence="3" type="ORF">SR1949_17110</name>
</gene>
<feature type="transmembrane region" description="Helical" evidence="1">
    <location>
        <begin position="431"/>
        <end position="448"/>
    </location>
</feature>
<reference evidence="4" key="1">
    <citation type="submission" date="2019-02" db="EMBL/GenBank/DDBJ databases">
        <title>Draft genome sequence of Sphaerospermopsis reniformis NIES-1949.</title>
        <authorList>
            <person name="Yamaguchi H."/>
            <person name="Suzuki S."/>
            <person name="Kawachi M."/>
        </authorList>
    </citation>
    <scope>NUCLEOTIDE SEQUENCE [LARGE SCALE GENOMIC DNA]</scope>
    <source>
        <strain evidence="4">NIES-1949</strain>
    </source>
</reference>
<protein>
    <submittedName>
        <fullName evidence="3">von Willebrand factor, type A</fullName>
    </submittedName>
</protein>
<dbReference type="InterPro" id="IPR002035">
    <property type="entry name" value="VWF_A"/>
</dbReference>
<sequence length="463" mass="51763">MKKNSTDSFSITAFLTPKLKLGIVAFLLGFLPLPVLASSKIEVSPRPTDGDIVNLKVSVVNDDNIPIEGLQTSDFKIETARITAKSEGTPINLQYSEVNRLKLIPPGEQLTSDPAYVVILLDMSGSMKVKDASKVKKIDGAIRAIQGFINLVREKNLPVHISLVPFGESNKPQDNYEVNQEIIARNLLPANSPDLDQRVADLASSPTNAGTNLYDPLKEAVQYLGNNSQEFTRKANANRNLNNDDEPIPPKLAVILLSDGYHNRNRGTEDQQFENLTKIFQKYATVRVYTLGYGESLRQLRDRAINCNIPYSLLAQKKAVDLIQSCKLSSGDIYNYIVDQPRLKQIAELTGGISKFPQDANEAVNSLETFFKALREYEVQFKQPNAIPGEEYQVQVSINSSSRKLNLNAEPVKIRMPNISFYKLPLIPDRLIILVFTLGVLGGGLWWFKGWSKQLKDEAERWI</sequence>
<organism evidence="3 4">
    <name type="scientific">Sphaerospermopsis reniformis</name>
    <dbReference type="NCBI Taxonomy" id="531300"/>
    <lineage>
        <taxon>Bacteria</taxon>
        <taxon>Bacillati</taxon>
        <taxon>Cyanobacteriota</taxon>
        <taxon>Cyanophyceae</taxon>
        <taxon>Nostocales</taxon>
        <taxon>Aphanizomenonaceae</taxon>
        <taxon>Sphaerospermopsis</taxon>
    </lineage>
</organism>
<comment type="caution">
    <text evidence="3">The sequence shown here is derived from an EMBL/GenBank/DDBJ whole genome shotgun (WGS) entry which is preliminary data.</text>
</comment>
<evidence type="ECO:0000313" key="4">
    <source>
        <dbReference type="Proteomes" id="UP000300142"/>
    </source>
</evidence>
<dbReference type="EMBL" id="BJCE01000043">
    <property type="protein sequence ID" value="GCL36606.1"/>
    <property type="molecule type" value="Genomic_DNA"/>
</dbReference>